<sequence>MSKTFCIRTAILLCDSECNTMRWNLSPGFGAAWHDMVGSHIVKISTLDFLKLRHGVEERDRQKEKNWSALIVCMNARYQSDWYWQFLFTLGNKSASNYS</sequence>
<reference evidence="1 2" key="1">
    <citation type="submission" date="2016-04" db="EMBL/GenBank/DDBJ databases">
        <title>A degradative enzymes factory behind the ericoid mycorrhizal symbiosis.</title>
        <authorList>
            <consortium name="DOE Joint Genome Institute"/>
            <person name="Martino E."/>
            <person name="Morin E."/>
            <person name="Grelet G."/>
            <person name="Kuo A."/>
            <person name="Kohler A."/>
            <person name="Daghino S."/>
            <person name="Barry K."/>
            <person name="Choi C."/>
            <person name="Cichocki N."/>
            <person name="Clum A."/>
            <person name="Copeland A."/>
            <person name="Hainaut M."/>
            <person name="Haridas S."/>
            <person name="Labutti K."/>
            <person name="Lindquist E."/>
            <person name="Lipzen A."/>
            <person name="Khouja H.-R."/>
            <person name="Murat C."/>
            <person name="Ohm R."/>
            <person name="Olson A."/>
            <person name="Spatafora J."/>
            <person name="Veneault-Fourrey C."/>
            <person name="Henrissat B."/>
            <person name="Grigoriev I."/>
            <person name="Martin F."/>
            <person name="Perotto S."/>
        </authorList>
    </citation>
    <scope>NUCLEOTIDE SEQUENCE [LARGE SCALE GENOMIC DNA]</scope>
    <source>
        <strain evidence="1 2">E</strain>
    </source>
</reference>
<protein>
    <submittedName>
        <fullName evidence="1">Uncharacterized protein</fullName>
    </submittedName>
</protein>
<dbReference type="RefSeq" id="XP_024728691.1">
    <property type="nucleotide sequence ID" value="XM_024878721.1"/>
</dbReference>
<gene>
    <name evidence="1" type="ORF">K444DRAFT_602321</name>
</gene>
<dbReference type="InParanoid" id="A0A2J6SM03"/>
<keyword evidence="2" id="KW-1185">Reference proteome</keyword>
<evidence type="ECO:0000313" key="2">
    <source>
        <dbReference type="Proteomes" id="UP000235371"/>
    </source>
</evidence>
<dbReference type="EMBL" id="KZ613912">
    <property type="protein sequence ID" value="PMD51787.1"/>
    <property type="molecule type" value="Genomic_DNA"/>
</dbReference>
<accession>A0A2J6SM03</accession>
<name>A0A2J6SM03_9HELO</name>
<dbReference type="AlphaFoldDB" id="A0A2J6SM03"/>
<dbReference type="Proteomes" id="UP000235371">
    <property type="component" value="Unassembled WGS sequence"/>
</dbReference>
<evidence type="ECO:0000313" key="1">
    <source>
        <dbReference type="EMBL" id="PMD51787.1"/>
    </source>
</evidence>
<feature type="non-terminal residue" evidence="1">
    <location>
        <position position="99"/>
    </location>
</feature>
<dbReference type="GeneID" id="36586798"/>
<proteinExistence type="predicted"/>
<organism evidence="1 2">
    <name type="scientific">Hyaloscypha bicolor E</name>
    <dbReference type="NCBI Taxonomy" id="1095630"/>
    <lineage>
        <taxon>Eukaryota</taxon>
        <taxon>Fungi</taxon>
        <taxon>Dikarya</taxon>
        <taxon>Ascomycota</taxon>
        <taxon>Pezizomycotina</taxon>
        <taxon>Leotiomycetes</taxon>
        <taxon>Helotiales</taxon>
        <taxon>Hyaloscyphaceae</taxon>
        <taxon>Hyaloscypha</taxon>
        <taxon>Hyaloscypha bicolor</taxon>
    </lineage>
</organism>